<dbReference type="AlphaFoldDB" id="X0V0Q3"/>
<gene>
    <name evidence="1" type="ORF">S01H1_37341</name>
</gene>
<name>X0V0Q3_9ZZZZ</name>
<proteinExistence type="predicted"/>
<reference evidence="1" key="1">
    <citation type="journal article" date="2014" name="Front. Microbiol.">
        <title>High frequency of phylogenetically diverse reductive dehalogenase-homologous genes in deep subseafloor sedimentary metagenomes.</title>
        <authorList>
            <person name="Kawai M."/>
            <person name="Futagami T."/>
            <person name="Toyoda A."/>
            <person name="Takaki Y."/>
            <person name="Nishi S."/>
            <person name="Hori S."/>
            <person name="Arai W."/>
            <person name="Tsubouchi T."/>
            <person name="Morono Y."/>
            <person name="Uchiyama I."/>
            <person name="Ito T."/>
            <person name="Fujiyama A."/>
            <person name="Inagaki F."/>
            <person name="Takami H."/>
        </authorList>
    </citation>
    <scope>NUCLEOTIDE SEQUENCE</scope>
    <source>
        <strain evidence="1">Expedition CK06-06</strain>
    </source>
</reference>
<feature type="non-terminal residue" evidence="1">
    <location>
        <position position="1"/>
    </location>
</feature>
<sequence>GSPDKKRIFPFFMTSPLTVLRFEFEKIAEQIGNSSAVLESDSAPCQGADSQWV</sequence>
<dbReference type="EMBL" id="BARS01023452">
    <property type="protein sequence ID" value="GAG11670.1"/>
    <property type="molecule type" value="Genomic_DNA"/>
</dbReference>
<accession>X0V0Q3</accession>
<organism evidence="1">
    <name type="scientific">marine sediment metagenome</name>
    <dbReference type="NCBI Taxonomy" id="412755"/>
    <lineage>
        <taxon>unclassified sequences</taxon>
        <taxon>metagenomes</taxon>
        <taxon>ecological metagenomes</taxon>
    </lineage>
</organism>
<comment type="caution">
    <text evidence="1">The sequence shown here is derived from an EMBL/GenBank/DDBJ whole genome shotgun (WGS) entry which is preliminary data.</text>
</comment>
<protein>
    <submittedName>
        <fullName evidence="1">Uncharacterized protein</fullName>
    </submittedName>
</protein>
<evidence type="ECO:0000313" key="1">
    <source>
        <dbReference type="EMBL" id="GAG11670.1"/>
    </source>
</evidence>